<organism evidence="2 3">
    <name type="scientific">Ilex paraguariensis</name>
    <name type="common">yerba mate</name>
    <dbReference type="NCBI Taxonomy" id="185542"/>
    <lineage>
        <taxon>Eukaryota</taxon>
        <taxon>Viridiplantae</taxon>
        <taxon>Streptophyta</taxon>
        <taxon>Embryophyta</taxon>
        <taxon>Tracheophyta</taxon>
        <taxon>Spermatophyta</taxon>
        <taxon>Magnoliopsida</taxon>
        <taxon>eudicotyledons</taxon>
        <taxon>Gunneridae</taxon>
        <taxon>Pentapetalae</taxon>
        <taxon>asterids</taxon>
        <taxon>campanulids</taxon>
        <taxon>Aquifoliales</taxon>
        <taxon>Aquifoliaceae</taxon>
        <taxon>Ilex</taxon>
    </lineage>
</organism>
<feature type="non-terminal residue" evidence="2">
    <location>
        <position position="61"/>
    </location>
</feature>
<keyword evidence="1" id="KW-0732">Signal</keyword>
<evidence type="ECO:0000256" key="1">
    <source>
        <dbReference type="SAM" id="SignalP"/>
    </source>
</evidence>
<sequence length="61" mass="6841">MAKKLEIVWVFLFLSNPVLSQLDDFIYDDFKGVEGSKISLNGVAEIENNGVLKLTNDKPNL</sequence>
<reference evidence="2 3" key="1">
    <citation type="submission" date="2024-02" db="EMBL/GenBank/DDBJ databases">
        <authorList>
            <person name="Vignale AGUSTIN F."/>
            <person name="Sosa J E."/>
            <person name="Modenutti C."/>
        </authorList>
    </citation>
    <scope>NUCLEOTIDE SEQUENCE [LARGE SCALE GENOMIC DNA]</scope>
</reference>
<gene>
    <name evidence="2" type="ORF">ILEXP_LOCUS2608</name>
</gene>
<dbReference type="AlphaFoldDB" id="A0ABC8QT08"/>
<evidence type="ECO:0000313" key="2">
    <source>
        <dbReference type="EMBL" id="CAK9135640.1"/>
    </source>
</evidence>
<dbReference type="Proteomes" id="UP001642360">
    <property type="component" value="Unassembled WGS sequence"/>
</dbReference>
<feature type="signal peptide" evidence="1">
    <location>
        <begin position="1"/>
        <end position="20"/>
    </location>
</feature>
<dbReference type="EMBL" id="CAUOFW020000725">
    <property type="protein sequence ID" value="CAK9135640.1"/>
    <property type="molecule type" value="Genomic_DNA"/>
</dbReference>
<proteinExistence type="predicted"/>
<protein>
    <submittedName>
        <fullName evidence="2">Uncharacterized protein</fullName>
    </submittedName>
</protein>
<comment type="caution">
    <text evidence="2">The sequence shown here is derived from an EMBL/GenBank/DDBJ whole genome shotgun (WGS) entry which is preliminary data.</text>
</comment>
<evidence type="ECO:0000313" key="3">
    <source>
        <dbReference type="Proteomes" id="UP001642360"/>
    </source>
</evidence>
<feature type="chain" id="PRO_5044849618" evidence="1">
    <location>
        <begin position="21"/>
        <end position="61"/>
    </location>
</feature>
<name>A0ABC8QT08_9AQUA</name>
<accession>A0ABC8QT08</accession>
<keyword evidence="3" id="KW-1185">Reference proteome</keyword>